<dbReference type="Pfam" id="PF00583">
    <property type="entry name" value="Acetyltransf_1"/>
    <property type="match status" value="1"/>
</dbReference>
<evidence type="ECO:0000313" key="5">
    <source>
        <dbReference type="Proteomes" id="UP000268973"/>
    </source>
</evidence>
<dbReference type="AlphaFoldDB" id="A0A3S0Q2E5"/>
<sequence length="149" mass="16508">MTTNIIRATVEQLDLVADLFNQYRVFYGQESDLKLAHHYINERLCNEESVVFLAVNADGEAVGFTQLYPTFSSVSAQRSWILNDLFVTESGRSGGVGRTLMNAASQHAIDTGANGLSLETAHDNVIAQNLYESLGYKKETAYLSYFLSV</sequence>
<name>A0A3S0Q2E5_9VIBR</name>
<keyword evidence="5" id="KW-1185">Reference proteome</keyword>
<keyword evidence="1 4" id="KW-0808">Transferase</keyword>
<proteinExistence type="predicted"/>
<evidence type="ECO:0000256" key="2">
    <source>
        <dbReference type="ARBA" id="ARBA00023315"/>
    </source>
</evidence>
<evidence type="ECO:0000256" key="1">
    <source>
        <dbReference type="ARBA" id="ARBA00022679"/>
    </source>
</evidence>
<dbReference type="Gene3D" id="3.40.630.30">
    <property type="match status" value="1"/>
</dbReference>
<dbReference type="PANTHER" id="PTHR43877:SF2">
    <property type="entry name" value="AMINOALKYLPHOSPHONATE N-ACETYLTRANSFERASE-RELATED"/>
    <property type="match status" value="1"/>
</dbReference>
<protein>
    <submittedName>
        <fullName evidence="4">GNAT family N-acetyltransferase</fullName>
    </submittedName>
</protein>
<dbReference type="OrthoDB" id="9792929at2"/>
<dbReference type="Proteomes" id="UP000268973">
    <property type="component" value="Unassembled WGS sequence"/>
</dbReference>
<keyword evidence="2" id="KW-0012">Acyltransferase</keyword>
<feature type="domain" description="N-acetyltransferase" evidence="3">
    <location>
        <begin position="3"/>
        <end position="149"/>
    </location>
</feature>
<dbReference type="SUPFAM" id="SSF55729">
    <property type="entry name" value="Acyl-CoA N-acyltransferases (Nat)"/>
    <property type="match status" value="1"/>
</dbReference>
<reference evidence="4 5" key="1">
    <citation type="submission" date="2018-12" db="EMBL/GenBank/DDBJ databases">
        <title>Vibrio sp. isolated from China Sea.</title>
        <authorList>
            <person name="Li Y."/>
        </authorList>
    </citation>
    <scope>NUCLEOTIDE SEQUENCE [LARGE SCALE GENOMIC DNA]</scope>
    <source>
        <strain evidence="4 5">BEI207</strain>
    </source>
</reference>
<dbReference type="PROSITE" id="PS51186">
    <property type="entry name" value="GNAT"/>
    <property type="match status" value="1"/>
</dbReference>
<gene>
    <name evidence="4" type="ORF">EJ063_07370</name>
</gene>
<dbReference type="InterPro" id="IPR050832">
    <property type="entry name" value="Bact_Acetyltransf"/>
</dbReference>
<accession>A0A3S0Q2E5</accession>
<dbReference type="InterPro" id="IPR016181">
    <property type="entry name" value="Acyl_CoA_acyltransferase"/>
</dbReference>
<dbReference type="GO" id="GO:0016747">
    <property type="term" value="F:acyltransferase activity, transferring groups other than amino-acyl groups"/>
    <property type="evidence" value="ECO:0007669"/>
    <property type="project" value="InterPro"/>
</dbReference>
<evidence type="ECO:0000313" key="4">
    <source>
        <dbReference type="EMBL" id="RTZ16608.1"/>
    </source>
</evidence>
<dbReference type="CDD" id="cd04301">
    <property type="entry name" value="NAT_SF"/>
    <property type="match status" value="1"/>
</dbReference>
<evidence type="ECO:0000259" key="3">
    <source>
        <dbReference type="PROSITE" id="PS51186"/>
    </source>
</evidence>
<dbReference type="PANTHER" id="PTHR43877">
    <property type="entry name" value="AMINOALKYLPHOSPHONATE N-ACETYLTRANSFERASE-RELATED-RELATED"/>
    <property type="match status" value="1"/>
</dbReference>
<dbReference type="EMBL" id="RXZH01000002">
    <property type="protein sequence ID" value="RTZ16608.1"/>
    <property type="molecule type" value="Genomic_DNA"/>
</dbReference>
<comment type="caution">
    <text evidence="4">The sequence shown here is derived from an EMBL/GenBank/DDBJ whole genome shotgun (WGS) entry which is preliminary data.</text>
</comment>
<dbReference type="RefSeq" id="WP_126573506.1">
    <property type="nucleotide sequence ID" value="NZ_RXZH01000002.1"/>
</dbReference>
<organism evidence="4 5">
    <name type="scientific">Vibrio aquaticus</name>
    <dbReference type="NCBI Taxonomy" id="2496559"/>
    <lineage>
        <taxon>Bacteria</taxon>
        <taxon>Pseudomonadati</taxon>
        <taxon>Pseudomonadota</taxon>
        <taxon>Gammaproteobacteria</taxon>
        <taxon>Vibrionales</taxon>
        <taxon>Vibrionaceae</taxon>
        <taxon>Vibrio</taxon>
    </lineage>
</organism>
<dbReference type="InterPro" id="IPR000182">
    <property type="entry name" value="GNAT_dom"/>
</dbReference>